<reference evidence="3 4" key="1">
    <citation type="submission" date="2019-03" db="EMBL/GenBank/DDBJ databases">
        <title>Genomic Encyclopedia of Type Strains, Phase IV (KMG-IV): sequencing the most valuable type-strain genomes for metagenomic binning, comparative biology and taxonomic classification.</title>
        <authorList>
            <person name="Goeker M."/>
        </authorList>
    </citation>
    <scope>NUCLEOTIDE SEQUENCE [LARGE SCALE GENOMIC DNA]</scope>
    <source>
        <strain evidence="3 4">DSM 6770</strain>
    </source>
</reference>
<dbReference type="GO" id="GO:0003677">
    <property type="term" value="F:DNA binding"/>
    <property type="evidence" value="ECO:0007669"/>
    <property type="project" value="UniProtKB-KW"/>
</dbReference>
<protein>
    <submittedName>
        <fullName evidence="3">DNA-binding NarL/FixJ family response regulator</fullName>
    </submittedName>
</protein>
<dbReference type="EMBL" id="SOBR01000007">
    <property type="protein sequence ID" value="TDU20237.1"/>
    <property type="molecule type" value="Genomic_DNA"/>
</dbReference>
<dbReference type="Proteomes" id="UP000295380">
    <property type="component" value="Unassembled WGS sequence"/>
</dbReference>
<dbReference type="GO" id="GO:0000160">
    <property type="term" value="P:phosphorelay signal transduction system"/>
    <property type="evidence" value="ECO:0007669"/>
    <property type="project" value="InterPro"/>
</dbReference>
<comment type="caution">
    <text evidence="3">The sequence shown here is derived from an EMBL/GenBank/DDBJ whole genome shotgun (WGS) entry which is preliminary data.</text>
</comment>
<proteinExistence type="predicted"/>
<dbReference type="RefSeq" id="WP_133698166.1">
    <property type="nucleotide sequence ID" value="NZ_SOBR01000007.1"/>
</dbReference>
<dbReference type="PANTHER" id="PTHR45566:SF2">
    <property type="entry name" value="NARL SUBFAMILY"/>
    <property type="match status" value="1"/>
</dbReference>
<keyword evidence="1" id="KW-0597">Phosphoprotein</keyword>
<accession>A0A4R7NIG3</accession>
<dbReference type="InterPro" id="IPR011006">
    <property type="entry name" value="CheY-like_superfamily"/>
</dbReference>
<name>A0A4R7NIG3_9GAMM</name>
<feature type="modified residue" description="4-aspartylphosphate" evidence="1">
    <location>
        <position position="65"/>
    </location>
</feature>
<dbReference type="AlphaFoldDB" id="A0A4R7NIG3"/>
<evidence type="ECO:0000259" key="2">
    <source>
        <dbReference type="PROSITE" id="PS50110"/>
    </source>
</evidence>
<gene>
    <name evidence="3" type="ORF">C8E00_107137</name>
</gene>
<evidence type="ECO:0000256" key="1">
    <source>
        <dbReference type="PROSITE-ProRule" id="PRU00169"/>
    </source>
</evidence>
<sequence length="241" mass="26139">MDTLKETELHRSLRVLIADDRLLVRKGMQMLLSERPKVDMVCEVGSVRDIKSVICATPVDVILIDYDLLIRNREDVAAIGDQTPMIVLSVPERLGAIESVLATGASGFLLGNAKSEDLEDAMMLATVGGTFICPSIFRSMLANEWAKTASPNNAVLGHDDVSAVYHDSERWLSDGTPLERIAKALNVSSGDAEIAIACLAKLRGRDCSKALQQAVSLGVLSPGASRTAIHRHERFGKDEQE</sequence>
<dbReference type="Gene3D" id="3.40.50.2300">
    <property type="match status" value="1"/>
</dbReference>
<feature type="domain" description="Response regulatory" evidence="2">
    <location>
        <begin position="14"/>
        <end position="126"/>
    </location>
</feature>
<dbReference type="SUPFAM" id="SSF52172">
    <property type="entry name" value="CheY-like"/>
    <property type="match status" value="1"/>
</dbReference>
<dbReference type="PROSITE" id="PS50110">
    <property type="entry name" value="RESPONSE_REGULATORY"/>
    <property type="match status" value="1"/>
</dbReference>
<keyword evidence="4" id="KW-1185">Reference proteome</keyword>
<keyword evidence="3" id="KW-0238">DNA-binding</keyword>
<dbReference type="OrthoDB" id="9796655at2"/>
<dbReference type="PANTHER" id="PTHR45566">
    <property type="entry name" value="HTH-TYPE TRANSCRIPTIONAL REGULATOR YHJB-RELATED"/>
    <property type="match status" value="1"/>
</dbReference>
<evidence type="ECO:0000313" key="3">
    <source>
        <dbReference type="EMBL" id="TDU20237.1"/>
    </source>
</evidence>
<dbReference type="InterPro" id="IPR051015">
    <property type="entry name" value="EvgA-like"/>
</dbReference>
<dbReference type="InterPro" id="IPR001789">
    <property type="entry name" value="Sig_transdc_resp-reg_receiver"/>
</dbReference>
<organism evidence="3 4">
    <name type="scientific">Chromohalobacter marismortui</name>
    <dbReference type="NCBI Taxonomy" id="42055"/>
    <lineage>
        <taxon>Bacteria</taxon>
        <taxon>Pseudomonadati</taxon>
        <taxon>Pseudomonadota</taxon>
        <taxon>Gammaproteobacteria</taxon>
        <taxon>Oceanospirillales</taxon>
        <taxon>Halomonadaceae</taxon>
        <taxon>Chromohalobacter</taxon>
    </lineage>
</organism>
<evidence type="ECO:0000313" key="4">
    <source>
        <dbReference type="Proteomes" id="UP000295380"/>
    </source>
</evidence>